<evidence type="ECO:0000259" key="1">
    <source>
        <dbReference type="Pfam" id="PF06983"/>
    </source>
</evidence>
<dbReference type="InterPro" id="IPR009725">
    <property type="entry name" value="3_dmu_93_MTrfase"/>
</dbReference>
<dbReference type="VEuPathDB" id="FungiDB:Z518_10196"/>
<organism evidence="2 3">
    <name type="scientific">Rhinocladiella mackenziei CBS 650.93</name>
    <dbReference type="NCBI Taxonomy" id="1442369"/>
    <lineage>
        <taxon>Eukaryota</taxon>
        <taxon>Fungi</taxon>
        <taxon>Dikarya</taxon>
        <taxon>Ascomycota</taxon>
        <taxon>Pezizomycotina</taxon>
        <taxon>Eurotiomycetes</taxon>
        <taxon>Chaetothyriomycetidae</taxon>
        <taxon>Chaetothyriales</taxon>
        <taxon>Herpotrichiellaceae</taxon>
        <taxon>Rhinocladiella</taxon>
    </lineage>
</organism>
<dbReference type="Pfam" id="PF06983">
    <property type="entry name" value="3-dmu-9_3-mt"/>
    <property type="match status" value="1"/>
</dbReference>
<reference evidence="2 3" key="1">
    <citation type="submission" date="2015-01" db="EMBL/GenBank/DDBJ databases">
        <title>The Genome Sequence of Rhinocladiella mackenzie CBS 650.93.</title>
        <authorList>
            <consortium name="The Broad Institute Genomics Platform"/>
            <person name="Cuomo C."/>
            <person name="de Hoog S."/>
            <person name="Gorbushina A."/>
            <person name="Stielow B."/>
            <person name="Teixiera M."/>
            <person name="Abouelleil A."/>
            <person name="Chapman S.B."/>
            <person name="Priest M."/>
            <person name="Young S.K."/>
            <person name="Wortman J."/>
            <person name="Nusbaum C."/>
            <person name="Birren B."/>
        </authorList>
    </citation>
    <scope>NUCLEOTIDE SEQUENCE [LARGE SCALE GENOMIC DNA]</scope>
    <source>
        <strain evidence="2 3">CBS 650.93</strain>
    </source>
</reference>
<dbReference type="InterPro" id="IPR028973">
    <property type="entry name" value="PhnB-like"/>
</dbReference>
<dbReference type="STRING" id="1442369.A0A0D2IWY2"/>
<name>A0A0D2IWY2_9EURO</name>
<dbReference type="CDD" id="cd06588">
    <property type="entry name" value="PhnB_like"/>
    <property type="match status" value="1"/>
</dbReference>
<proteinExistence type="predicted"/>
<keyword evidence="3" id="KW-1185">Reference proteome</keyword>
<protein>
    <recommendedName>
        <fullName evidence="1">PhnB-like domain-containing protein</fullName>
    </recommendedName>
</protein>
<evidence type="ECO:0000313" key="2">
    <source>
        <dbReference type="EMBL" id="KIX01130.1"/>
    </source>
</evidence>
<dbReference type="Proteomes" id="UP000053617">
    <property type="component" value="Unassembled WGS sequence"/>
</dbReference>
<dbReference type="AlphaFoldDB" id="A0A0D2IWY2"/>
<dbReference type="PANTHER" id="PTHR33990:SF2">
    <property type="entry name" value="PHNB-LIKE DOMAIN-CONTAINING PROTEIN"/>
    <property type="match status" value="1"/>
</dbReference>
<evidence type="ECO:0000313" key="3">
    <source>
        <dbReference type="Proteomes" id="UP000053617"/>
    </source>
</evidence>
<dbReference type="PIRSF" id="PIRSF021700">
    <property type="entry name" value="3_dmu_93_MTrfase"/>
    <property type="match status" value="1"/>
</dbReference>
<feature type="domain" description="PhnB-like" evidence="1">
    <location>
        <begin position="7"/>
        <end position="126"/>
    </location>
</feature>
<dbReference type="GeneID" id="25298267"/>
<sequence>MALSSPKLIPCLFFETEAEEAANFYVSIFPNSSIKTVSRFPETFTAQKDLAGTVMMVDFTLNGYSFSALNTRPTEIKFTEAVSLQIICDTQEEVDHYWDKLSEGGDESKQVCGWLGDKFGVSWQVVPKMVPELMSGADAVKKGRVMMAFMKMKKIIIQDVLDAVEGKAEGGDKA</sequence>
<dbReference type="Gene3D" id="3.10.180.10">
    <property type="entry name" value="2,3-Dihydroxybiphenyl 1,2-Dioxygenase, domain 1"/>
    <property type="match status" value="1"/>
</dbReference>
<dbReference type="HOGENOM" id="CLU_046006_22_1_1"/>
<dbReference type="SUPFAM" id="SSF54593">
    <property type="entry name" value="Glyoxalase/Bleomycin resistance protein/Dihydroxybiphenyl dioxygenase"/>
    <property type="match status" value="1"/>
</dbReference>
<gene>
    <name evidence="2" type="ORF">Z518_10196</name>
</gene>
<dbReference type="InterPro" id="IPR029068">
    <property type="entry name" value="Glyas_Bleomycin-R_OHBP_Dase"/>
</dbReference>
<dbReference type="EMBL" id="KN847482">
    <property type="protein sequence ID" value="KIX01130.1"/>
    <property type="molecule type" value="Genomic_DNA"/>
</dbReference>
<dbReference type="RefSeq" id="XP_013268266.1">
    <property type="nucleotide sequence ID" value="XM_013412812.1"/>
</dbReference>
<accession>A0A0D2IWY2</accession>
<dbReference type="PANTHER" id="PTHR33990">
    <property type="entry name" value="PROTEIN YJDN-RELATED"/>
    <property type="match status" value="1"/>
</dbReference>
<dbReference type="OrthoDB" id="10255422at2759"/>